<dbReference type="SUPFAM" id="SSF48452">
    <property type="entry name" value="TPR-like"/>
    <property type="match status" value="1"/>
</dbReference>
<dbReference type="InterPro" id="IPR011990">
    <property type="entry name" value="TPR-like_helical_dom_sf"/>
</dbReference>
<dbReference type="Gene3D" id="1.25.40.10">
    <property type="entry name" value="Tetratricopeptide repeat domain"/>
    <property type="match status" value="1"/>
</dbReference>
<gene>
    <name evidence="4" type="ORF">TrST_g5762</name>
</gene>
<dbReference type="InterPro" id="IPR012668">
    <property type="entry name" value="CHP02466"/>
</dbReference>
<dbReference type="EMBL" id="BRXY01000024">
    <property type="protein sequence ID" value="GMH54129.1"/>
    <property type="molecule type" value="Genomic_DNA"/>
</dbReference>
<dbReference type="InterPro" id="IPR019734">
    <property type="entry name" value="TPR_rpt"/>
</dbReference>
<accession>A0A9W6ZPC0</accession>
<evidence type="ECO:0000313" key="5">
    <source>
        <dbReference type="Proteomes" id="UP001165085"/>
    </source>
</evidence>
<keyword evidence="1" id="KW-0677">Repeat</keyword>
<evidence type="ECO:0000256" key="1">
    <source>
        <dbReference type="ARBA" id="ARBA00022737"/>
    </source>
</evidence>
<dbReference type="PANTHER" id="PTHR22904">
    <property type="entry name" value="TPR REPEAT CONTAINING PROTEIN"/>
    <property type="match status" value="1"/>
</dbReference>
<evidence type="ECO:0000256" key="3">
    <source>
        <dbReference type="PROSITE-ProRule" id="PRU00339"/>
    </source>
</evidence>
<organism evidence="4 5">
    <name type="scientific">Triparma strigata</name>
    <dbReference type="NCBI Taxonomy" id="1606541"/>
    <lineage>
        <taxon>Eukaryota</taxon>
        <taxon>Sar</taxon>
        <taxon>Stramenopiles</taxon>
        <taxon>Ochrophyta</taxon>
        <taxon>Bolidophyceae</taxon>
        <taxon>Parmales</taxon>
        <taxon>Triparmaceae</taxon>
        <taxon>Triparma</taxon>
    </lineage>
</organism>
<keyword evidence="2 3" id="KW-0802">TPR repeat</keyword>
<evidence type="ECO:0000256" key="2">
    <source>
        <dbReference type="ARBA" id="ARBA00022803"/>
    </source>
</evidence>
<reference evidence="5" key="1">
    <citation type="journal article" date="2023" name="Commun. Biol.">
        <title>Genome analysis of Parmales, the sister group of diatoms, reveals the evolutionary specialization of diatoms from phago-mixotrophs to photoautotrophs.</title>
        <authorList>
            <person name="Ban H."/>
            <person name="Sato S."/>
            <person name="Yoshikawa S."/>
            <person name="Yamada K."/>
            <person name="Nakamura Y."/>
            <person name="Ichinomiya M."/>
            <person name="Sato N."/>
            <person name="Blanc-Mathieu R."/>
            <person name="Endo H."/>
            <person name="Kuwata A."/>
            <person name="Ogata H."/>
        </authorList>
    </citation>
    <scope>NUCLEOTIDE SEQUENCE [LARGE SCALE GENOMIC DNA]</scope>
    <source>
        <strain evidence="5">NIES 3701</strain>
    </source>
</reference>
<dbReference type="PANTHER" id="PTHR22904:SF523">
    <property type="entry name" value="STRESS-INDUCED-PHOSPHOPROTEIN 1"/>
    <property type="match status" value="1"/>
</dbReference>
<dbReference type="Pfam" id="PF13759">
    <property type="entry name" value="2OG-FeII_Oxy_5"/>
    <property type="match status" value="1"/>
</dbReference>
<feature type="repeat" description="TPR" evidence="3">
    <location>
        <begin position="55"/>
        <end position="88"/>
    </location>
</feature>
<dbReference type="OrthoDB" id="2423701at2759"/>
<sequence length="450" mass="49058">MQSPLENLKDLDPRLMGLMASLSSLKGSDDPEWETIGTRLAELKADLAQKKPSPAEAFKAEGNALFKASKYAEAVLQYKLATDADPNVPAYWSNMSASYEKLGDYENAAEAGRGCINADDKFVKGYFRLATALKALDDLDECVKTLEAGLCVDPSHKDLKKLHEEVTGLLKTRPPQLAPLLPPPPPLQNISLFDLLTTQTFNDQSFKLEPSEVKLSRLDFVHADATAKSTTTYVPDCPPNDTTTTKITSCFSTSPALVPQLLSECVKIKSESGSIDVSNAGGYHSPESWICDLSRSDSSGAWTVCKSGERFSPIHELIASSLTLHCSAASTSESADRTSAAITQDTVAPDLGSNLLLRFQNVRFTHNYSFTAVKPEVGKMTTFPGYVPHCVMPHTSKEKRVTLAFNVKRIGDAAANKMTVTGWLNENTTGDYNRLHDHGDCDYAMVFNAM</sequence>
<dbReference type="Gene3D" id="2.60.120.620">
    <property type="entry name" value="q2cbj1_9rhob like domain"/>
    <property type="match status" value="1"/>
</dbReference>
<comment type="caution">
    <text evidence="4">The sequence shown here is derived from an EMBL/GenBank/DDBJ whole genome shotgun (WGS) entry which is preliminary data.</text>
</comment>
<proteinExistence type="predicted"/>
<evidence type="ECO:0000313" key="4">
    <source>
        <dbReference type="EMBL" id="GMH54129.1"/>
    </source>
</evidence>
<dbReference type="PROSITE" id="PS50005">
    <property type="entry name" value="TPR"/>
    <property type="match status" value="1"/>
</dbReference>
<dbReference type="SMART" id="SM00028">
    <property type="entry name" value="TPR"/>
    <property type="match status" value="3"/>
</dbReference>
<keyword evidence="5" id="KW-1185">Reference proteome</keyword>
<dbReference type="GO" id="GO:0051879">
    <property type="term" value="F:Hsp90 protein binding"/>
    <property type="evidence" value="ECO:0007669"/>
    <property type="project" value="TreeGrafter"/>
</dbReference>
<dbReference type="AlphaFoldDB" id="A0A9W6ZPC0"/>
<protein>
    <submittedName>
        <fullName evidence="4">Uncharacterized protein</fullName>
    </submittedName>
</protein>
<name>A0A9W6ZPC0_9STRA</name>
<dbReference type="Pfam" id="PF13181">
    <property type="entry name" value="TPR_8"/>
    <property type="match status" value="2"/>
</dbReference>
<dbReference type="Proteomes" id="UP001165085">
    <property type="component" value="Unassembled WGS sequence"/>
</dbReference>